<accession>A0A6P0UN34</accession>
<evidence type="ECO:0000256" key="2">
    <source>
        <dbReference type="SAM" id="SignalP"/>
    </source>
</evidence>
<dbReference type="RefSeq" id="WP_163694161.1">
    <property type="nucleotide sequence ID" value="NZ_FXTW01000005.1"/>
</dbReference>
<feature type="region of interest" description="Disordered" evidence="1">
    <location>
        <begin position="60"/>
        <end position="83"/>
    </location>
</feature>
<feature type="signal peptide" evidence="2">
    <location>
        <begin position="1"/>
        <end position="29"/>
    </location>
</feature>
<evidence type="ECO:0000313" key="4">
    <source>
        <dbReference type="Proteomes" id="UP000468443"/>
    </source>
</evidence>
<dbReference type="AlphaFoldDB" id="A0A6P0UN34"/>
<evidence type="ECO:0008006" key="5">
    <source>
        <dbReference type="Google" id="ProtNLM"/>
    </source>
</evidence>
<keyword evidence="2" id="KW-0732">Signal</keyword>
<name>A0A6P0UN34_9FLAO</name>
<dbReference type="InterPro" id="IPR036359">
    <property type="entry name" value="Thiol_cytolysin_sf"/>
</dbReference>
<dbReference type="Pfam" id="PF01289">
    <property type="entry name" value="Thiol_cytolysin"/>
    <property type="match status" value="1"/>
</dbReference>
<dbReference type="PRINTS" id="PR01400">
    <property type="entry name" value="TACYTOLYSIN"/>
</dbReference>
<dbReference type="Proteomes" id="UP000468443">
    <property type="component" value="Unassembled WGS sequence"/>
</dbReference>
<evidence type="ECO:0000256" key="1">
    <source>
        <dbReference type="SAM" id="MobiDB-lite"/>
    </source>
</evidence>
<dbReference type="SUPFAM" id="SSF56978">
    <property type="entry name" value="Perfringolysin"/>
    <property type="match status" value="1"/>
</dbReference>
<dbReference type="Gene3D" id="3.30.1040.20">
    <property type="match status" value="1"/>
</dbReference>
<proteinExistence type="predicted"/>
<feature type="chain" id="PRO_5027003600" description="Thiol-activated cytolysin" evidence="2">
    <location>
        <begin position="30"/>
        <end position="527"/>
    </location>
</feature>
<evidence type="ECO:0000313" key="3">
    <source>
        <dbReference type="EMBL" id="NER11706.1"/>
    </source>
</evidence>
<dbReference type="GO" id="GO:0015485">
    <property type="term" value="F:cholesterol binding"/>
    <property type="evidence" value="ECO:0007669"/>
    <property type="project" value="InterPro"/>
</dbReference>
<feature type="compositionally biased region" description="Polar residues" evidence="1">
    <location>
        <begin position="62"/>
        <end position="73"/>
    </location>
</feature>
<dbReference type="PROSITE" id="PS51257">
    <property type="entry name" value="PROKAR_LIPOPROTEIN"/>
    <property type="match status" value="1"/>
</dbReference>
<dbReference type="InterPro" id="IPR001869">
    <property type="entry name" value="Thiol_cytolysin"/>
</dbReference>
<sequence>MKTISMNLQRRPYRIMVLLLLTVSLSCSKDEVVDTPEEPQFSVDEAAAFNLAVANLKALNQPEESPISQTESSAPERDSDDTSLECVTRTYKGAPGFNEMFTLDPTTDVIYPGALLKGESITTGEYIGINADRAPITVSTSLSNITGSPSIEIKDPNKLSEVREGINELLNREVNGATPAQISLDITEVYSEQHMSAAIGANYRGVTKKVSADLSFGSSNYKNTFVLKFIQKYFTLDLNSPGRQPSDLFTNLPDIGTLGAANPVYVSSVTYGRMVLYTVESNSSITEVKAAFDAAVGSTDGQIDTEYQQTINSSNIRAMIIGGSGSGAVQAINGPEEVYNFIAEGGNYSKDSPGAPLAYKLRFVKEGFPVAKVVLATEYQIRDCDLAYPEYQVSIVRITGTQPSDTELWGRLRMKLKVGSSYIDMNNNNLDDGPSWSRAEDNYVDVQNQKTHNINEGYTFKPYRPNMAVDFIEYSGDLWDNNYFTSAPLGNYTATVTLDELDMNVPKAVTLNFSAGITAHFTMTRIK</sequence>
<keyword evidence="4" id="KW-1185">Reference proteome</keyword>
<dbReference type="Gene3D" id="3.90.840.10">
    <property type="entry name" value="Thiol-activated cytolysin superfamily/Thiol-activated cytolysin, alpha-beta domain"/>
    <property type="match status" value="1"/>
</dbReference>
<dbReference type="InterPro" id="IPR036363">
    <property type="entry name" value="Thiol_cytolysin_ab_sf"/>
</dbReference>
<comment type="caution">
    <text evidence="3">The sequence shown here is derived from an EMBL/GenBank/DDBJ whole genome shotgun (WGS) entry which is preliminary data.</text>
</comment>
<organism evidence="3 4">
    <name type="scientific">Muriicola jejuensis</name>
    <dbReference type="NCBI Taxonomy" id="504488"/>
    <lineage>
        <taxon>Bacteria</taxon>
        <taxon>Pseudomonadati</taxon>
        <taxon>Bacteroidota</taxon>
        <taxon>Flavobacteriia</taxon>
        <taxon>Flavobacteriales</taxon>
        <taxon>Flavobacteriaceae</taxon>
        <taxon>Muriicola</taxon>
    </lineage>
</organism>
<protein>
    <recommendedName>
        <fullName evidence="5">Thiol-activated cytolysin</fullName>
    </recommendedName>
</protein>
<reference evidence="3 4" key="1">
    <citation type="submission" date="2020-01" db="EMBL/GenBank/DDBJ databases">
        <title>Muriicola jejuensis KCTC 22299.</title>
        <authorList>
            <person name="Wang G."/>
        </authorList>
    </citation>
    <scope>NUCLEOTIDE SEQUENCE [LARGE SCALE GENOMIC DNA]</scope>
    <source>
        <strain evidence="3 4">KCTC 22299</strain>
    </source>
</reference>
<dbReference type="Gene3D" id="3.40.30.40">
    <property type="entry name" value="Perfringolysin"/>
    <property type="match status" value="1"/>
</dbReference>
<dbReference type="EMBL" id="JAABOP010000006">
    <property type="protein sequence ID" value="NER11706.1"/>
    <property type="molecule type" value="Genomic_DNA"/>
</dbReference>
<gene>
    <name evidence="3" type="ORF">GWK09_14335</name>
</gene>